<evidence type="ECO:0000313" key="3">
    <source>
        <dbReference type="Proteomes" id="UP000028185"/>
    </source>
</evidence>
<proteinExistence type="predicted"/>
<dbReference type="EMBL" id="CP008921">
    <property type="protein sequence ID" value="AIG43860.1"/>
    <property type="molecule type" value="Genomic_DNA"/>
</dbReference>
<name>A0A075SS82_STRSU</name>
<gene>
    <name evidence="2" type="ORF">ID09_07450</name>
</gene>
<sequence length="125" mass="15103">MTTSQTYFYVFDQNNSGGYFVIDENVTSEIIIEATEEAKALERLEEILSQKPEYMEYCSCCGERWYPEYSDVYTRYWVSDEQYEEFEEVRHGHEAMFYPLDGEHRLIPWSRYSMYEYLPKKEVNG</sequence>
<accession>A0A075SS82</accession>
<dbReference type="HOGENOM" id="CLU_2002709_0_0_9"/>
<dbReference type="InterPro" id="IPR055720">
    <property type="entry name" value="DUF7296"/>
</dbReference>
<evidence type="ECO:0000313" key="2">
    <source>
        <dbReference type="EMBL" id="AIG43860.1"/>
    </source>
</evidence>
<feature type="domain" description="DUF7296" evidence="1">
    <location>
        <begin position="7"/>
        <end position="114"/>
    </location>
</feature>
<organism evidence="2 3">
    <name type="scientific">Streptococcus suis 6407</name>
    <dbReference type="NCBI Taxonomy" id="1214179"/>
    <lineage>
        <taxon>Bacteria</taxon>
        <taxon>Bacillati</taxon>
        <taxon>Bacillota</taxon>
        <taxon>Bacilli</taxon>
        <taxon>Lactobacillales</taxon>
        <taxon>Streptococcaceae</taxon>
        <taxon>Streptococcus</taxon>
    </lineage>
</organism>
<reference evidence="2 3" key="1">
    <citation type="journal article" date="2014" name="Genome Announc.">
        <title>Whole-Genome Sequence of Streptococcus suis Serotype 4 Reference Strain 6407.</title>
        <authorList>
            <person name="Wang K."/>
            <person name="Chen J."/>
            <person name="Yao H."/>
            <person name="Lu C."/>
        </authorList>
    </citation>
    <scope>NUCLEOTIDE SEQUENCE [LARGE SCALE GENOMIC DNA]</scope>
    <source>
        <strain evidence="2">6407</strain>
    </source>
</reference>
<protein>
    <recommendedName>
        <fullName evidence="1">DUF7296 domain-containing protein</fullName>
    </recommendedName>
</protein>
<dbReference type="PATRIC" id="fig|1214179.4.peg.1463"/>
<dbReference type="Pfam" id="PF23969">
    <property type="entry name" value="DUF7296"/>
    <property type="match status" value="1"/>
</dbReference>
<dbReference type="RefSeq" id="WP_024390756.1">
    <property type="nucleotide sequence ID" value="NZ_ALLE01000032.1"/>
</dbReference>
<dbReference type="Proteomes" id="UP000028185">
    <property type="component" value="Chromosome"/>
</dbReference>
<dbReference type="AlphaFoldDB" id="A0A075SS82"/>
<evidence type="ECO:0000259" key="1">
    <source>
        <dbReference type="Pfam" id="PF23969"/>
    </source>
</evidence>